<evidence type="ECO:0000313" key="1">
    <source>
        <dbReference type="EMBL" id="TVU51542.1"/>
    </source>
</evidence>
<feature type="non-terminal residue" evidence="1">
    <location>
        <position position="1"/>
    </location>
</feature>
<sequence>MLLPWARVCTLLPGRPARPLLISVPCYLKGRISWTTLSSLQINFSPADHGFCFCEMPCIAAHSTRCGPVLVQLHNGERWPSDFSFRCTRLGLKFGILNFLFITKV</sequence>
<dbReference type="Proteomes" id="UP000324897">
    <property type="component" value="Chromosome 6"/>
</dbReference>
<dbReference type="EMBL" id="RWGY01000002">
    <property type="protein sequence ID" value="TVU51542.1"/>
    <property type="molecule type" value="Genomic_DNA"/>
</dbReference>
<accession>A0A5J9WS19</accession>
<name>A0A5J9WS19_9POAL</name>
<proteinExistence type="predicted"/>
<evidence type="ECO:0000313" key="2">
    <source>
        <dbReference type="Proteomes" id="UP000324897"/>
    </source>
</evidence>
<gene>
    <name evidence="1" type="ORF">EJB05_02977</name>
</gene>
<keyword evidence="2" id="KW-1185">Reference proteome</keyword>
<dbReference type="Gramene" id="TVU51542">
    <property type="protein sequence ID" value="TVU51542"/>
    <property type="gene ID" value="EJB05_02977"/>
</dbReference>
<protein>
    <submittedName>
        <fullName evidence="1">Uncharacterized protein</fullName>
    </submittedName>
</protein>
<comment type="caution">
    <text evidence="1">The sequence shown here is derived from an EMBL/GenBank/DDBJ whole genome shotgun (WGS) entry which is preliminary data.</text>
</comment>
<dbReference type="AlphaFoldDB" id="A0A5J9WS19"/>
<organism evidence="1 2">
    <name type="scientific">Eragrostis curvula</name>
    <name type="common">weeping love grass</name>
    <dbReference type="NCBI Taxonomy" id="38414"/>
    <lineage>
        <taxon>Eukaryota</taxon>
        <taxon>Viridiplantae</taxon>
        <taxon>Streptophyta</taxon>
        <taxon>Embryophyta</taxon>
        <taxon>Tracheophyta</taxon>
        <taxon>Spermatophyta</taxon>
        <taxon>Magnoliopsida</taxon>
        <taxon>Liliopsida</taxon>
        <taxon>Poales</taxon>
        <taxon>Poaceae</taxon>
        <taxon>PACMAD clade</taxon>
        <taxon>Chloridoideae</taxon>
        <taxon>Eragrostideae</taxon>
        <taxon>Eragrostidinae</taxon>
        <taxon>Eragrostis</taxon>
    </lineage>
</organism>
<reference evidence="1 2" key="1">
    <citation type="journal article" date="2019" name="Sci. Rep.">
        <title>A high-quality genome of Eragrostis curvula grass provides insights into Poaceae evolution and supports new strategies to enhance forage quality.</title>
        <authorList>
            <person name="Carballo J."/>
            <person name="Santos B.A.C.M."/>
            <person name="Zappacosta D."/>
            <person name="Garbus I."/>
            <person name="Selva J.P."/>
            <person name="Gallo C.A."/>
            <person name="Diaz A."/>
            <person name="Albertini E."/>
            <person name="Caccamo M."/>
            <person name="Echenique V."/>
        </authorList>
    </citation>
    <scope>NUCLEOTIDE SEQUENCE [LARGE SCALE GENOMIC DNA]</scope>
    <source>
        <strain evidence="2">cv. Victoria</strain>
        <tissue evidence="1">Leaf</tissue>
    </source>
</reference>